<dbReference type="GO" id="GO:0004222">
    <property type="term" value="F:metalloendopeptidase activity"/>
    <property type="evidence" value="ECO:0007669"/>
    <property type="project" value="InterPro"/>
</dbReference>
<feature type="transmembrane region" description="Helical" evidence="2">
    <location>
        <begin position="546"/>
        <end position="568"/>
    </location>
</feature>
<keyword evidence="2" id="KW-0812">Transmembrane</keyword>
<evidence type="ECO:0000313" key="5">
    <source>
        <dbReference type="Proteomes" id="UP000245119"/>
    </source>
</evidence>
<dbReference type="EMBL" id="PZQS01000001">
    <property type="protein sequence ID" value="PVD37695.1"/>
    <property type="molecule type" value="Genomic_DNA"/>
</dbReference>
<evidence type="ECO:0000256" key="1">
    <source>
        <dbReference type="PROSITE-ProRule" id="PRU00276"/>
    </source>
</evidence>
<comment type="caution">
    <text evidence="1">Lacks conserved residue(s) required for the propagation of feature annotation.</text>
</comment>
<dbReference type="Pfam" id="PF16698">
    <property type="entry name" value="ADAM17_MPD"/>
    <property type="match status" value="1"/>
</dbReference>
<evidence type="ECO:0000259" key="3">
    <source>
        <dbReference type="PROSITE" id="PS50215"/>
    </source>
</evidence>
<dbReference type="Gene3D" id="3.40.390.10">
    <property type="entry name" value="Collagenase (Catalytic Domain)"/>
    <property type="match status" value="1"/>
</dbReference>
<dbReference type="InterPro" id="IPR024079">
    <property type="entry name" value="MetalloPept_cat_dom_sf"/>
</dbReference>
<dbReference type="Pfam" id="PF13574">
    <property type="entry name" value="Reprolysin_2"/>
    <property type="match status" value="1"/>
</dbReference>
<dbReference type="PROSITE" id="PS50215">
    <property type="entry name" value="ADAM_MEPRO"/>
    <property type="match status" value="1"/>
</dbReference>
<dbReference type="PANTHER" id="PTHR45702">
    <property type="entry name" value="ADAM10/ADAM17 METALLOPEPTIDASE FAMILY MEMBER"/>
    <property type="match status" value="1"/>
</dbReference>
<dbReference type="OrthoDB" id="2131567at2759"/>
<accession>A0A2T7PW86</accession>
<reference evidence="4 5" key="1">
    <citation type="submission" date="2018-04" db="EMBL/GenBank/DDBJ databases">
        <title>The genome of golden apple snail Pomacea canaliculata provides insight into stress tolerance and invasive adaptation.</title>
        <authorList>
            <person name="Liu C."/>
            <person name="Liu B."/>
            <person name="Ren Y."/>
            <person name="Zhang Y."/>
            <person name="Wang H."/>
            <person name="Li S."/>
            <person name="Jiang F."/>
            <person name="Yin L."/>
            <person name="Zhang G."/>
            <person name="Qian W."/>
            <person name="Fan W."/>
        </authorList>
    </citation>
    <scope>NUCLEOTIDE SEQUENCE [LARGE SCALE GENOMIC DNA]</scope>
    <source>
        <strain evidence="4">SZHN2017</strain>
        <tissue evidence="4">Muscle</tissue>
    </source>
</reference>
<proteinExistence type="predicted"/>
<dbReference type="Proteomes" id="UP000245119">
    <property type="component" value="Linkage Group LG1"/>
</dbReference>
<gene>
    <name evidence="4" type="ORF">C0Q70_00295</name>
</gene>
<keyword evidence="2" id="KW-1133">Transmembrane helix</keyword>
<dbReference type="GO" id="GO:0005886">
    <property type="term" value="C:plasma membrane"/>
    <property type="evidence" value="ECO:0007669"/>
    <property type="project" value="TreeGrafter"/>
</dbReference>
<evidence type="ECO:0000256" key="2">
    <source>
        <dbReference type="SAM" id="Phobius"/>
    </source>
</evidence>
<feature type="domain" description="Peptidase M12B" evidence="3">
    <location>
        <begin position="217"/>
        <end position="421"/>
    </location>
</feature>
<dbReference type="InterPro" id="IPR001590">
    <property type="entry name" value="Peptidase_M12B"/>
</dbReference>
<dbReference type="PANTHER" id="PTHR45702:SF6">
    <property type="entry name" value="DISINTEGRIN AND METALLOPROTEINASE DOMAIN-CONTAINING PROTEIN 17"/>
    <property type="match status" value="1"/>
</dbReference>
<name>A0A2T7PW86_POMCA</name>
<dbReference type="Gene3D" id="4.10.70.30">
    <property type="match status" value="1"/>
</dbReference>
<comment type="caution">
    <text evidence="4">The sequence shown here is derived from an EMBL/GenBank/DDBJ whole genome shotgun (WGS) entry which is preliminary data.</text>
</comment>
<evidence type="ECO:0000313" key="4">
    <source>
        <dbReference type="EMBL" id="PVD37695.1"/>
    </source>
</evidence>
<dbReference type="InterPro" id="IPR051489">
    <property type="entry name" value="ADAM_Metalloproteinase"/>
</dbReference>
<dbReference type="GO" id="GO:0006509">
    <property type="term" value="P:membrane protein ectodomain proteolysis"/>
    <property type="evidence" value="ECO:0007669"/>
    <property type="project" value="TreeGrafter"/>
</dbReference>
<dbReference type="SUPFAM" id="SSF55486">
    <property type="entry name" value="Metalloproteases ('zincins'), catalytic domain"/>
    <property type="match status" value="1"/>
</dbReference>
<dbReference type="AlphaFoldDB" id="A0A2T7PW86"/>
<dbReference type="InterPro" id="IPR032029">
    <property type="entry name" value="ADAM17_MPD"/>
</dbReference>
<sequence>MAVFTTLRLSICKNSFAVTNPSGTFVQQHTSDLNDRVFRVLEEKVRYYEVLHSHSIKHRAKRSADHDNHLDKASRTVMLSMFNQTFICHLQPRTNFFSPTFRLVVMNNGQESIIHDFQKDQFLVGTCNDNSESEVHGYFVEGVFTGTIKYGGVVYAIEEQKGERGKMIAYRSSDIIWDKNEKPGNSFCGVKYEERPVKGDNSEMQSQTAFTADQAGVMERVDAIFRNTVWNIDYEISGMGFELAEMKIETNASNNGYNAAKSDWDPLKLLQAFGHNLEYKKFCVAHLFTYEKFDNNVLGLAYIAPTTEGSVGGMCSLTRFIDGQETALNTGWSSSKDSTGETVLTRQAELVTAHGHNWGAEHDPDTSSCSPSAVVNNGKYLMYAYSVTGYDTNNDKFSPCSRRDIGAVLAVKAQKCFSETPENTSCGNGLKDDNEECDAGYIGRFGLDPCCTKACRFSNGSVCRKCILSLICSTESESCQRCCRVGPQAECTPYIPMSRLPNGRPCVVGYCLEGACKKTESSVIQRLFDVFENLTVDGVLDFFRKNVVGCIIVFSLIFWIPISCCVSFQDRKKRNSLIQEGNRELQMNREFLYDEDGRKINRPQSPEMVTLSPLAPPVMSPQNKEVAHSRNRVMPLDIGGIQGSH</sequence>
<keyword evidence="5" id="KW-1185">Reference proteome</keyword>
<keyword evidence="2" id="KW-0472">Membrane</keyword>
<protein>
    <recommendedName>
        <fullName evidence="3">Peptidase M12B domain-containing protein</fullName>
    </recommendedName>
</protein>
<dbReference type="GO" id="GO:0007219">
    <property type="term" value="P:Notch signaling pathway"/>
    <property type="evidence" value="ECO:0007669"/>
    <property type="project" value="TreeGrafter"/>
</dbReference>
<organism evidence="4 5">
    <name type="scientific">Pomacea canaliculata</name>
    <name type="common">Golden apple snail</name>
    <dbReference type="NCBI Taxonomy" id="400727"/>
    <lineage>
        <taxon>Eukaryota</taxon>
        <taxon>Metazoa</taxon>
        <taxon>Spiralia</taxon>
        <taxon>Lophotrochozoa</taxon>
        <taxon>Mollusca</taxon>
        <taxon>Gastropoda</taxon>
        <taxon>Caenogastropoda</taxon>
        <taxon>Architaenioglossa</taxon>
        <taxon>Ampullarioidea</taxon>
        <taxon>Ampullariidae</taxon>
        <taxon>Pomacea</taxon>
    </lineage>
</organism>